<reference evidence="1" key="1">
    <citation type="journal article" date="2019" name="bioRxiv">
        <title>The Genome of the Zebra Mussel, Dreissena polymorpha: A Resource for Invasive Species Research.</title>
        <authorList>
            <person name="McCartney M.A."/>
            <person name="Auch B."/>
            <person name="Kono T."/>
            <person name="Mallez S."/>
            <person name="Zhang Y."/>
            <person name="Obille A."/>
            <person name="Becker A."/>
            <person name="Abrahante J.E."/>
            <person name="Garbe J."/>
            <person name="Badalamenti J.P."/>
            <person name="Herman A."/>
            <person name="Mangelson H."/>
            <person name="Liachko I."/>
            <person name="Sullivan S."/>
            <person name="Sone E.D."/>
            <person name="Koren S."/>
            <person name="Silverstein K.A.T."/>
            <person name="Beckman K.B."/>
            <person name="Gohl D.M."/>
        </authorList>
    </citation>
    <scope>NUCLEOTIDE SEQUENCE</scope>
    <source>
        <strain evidence="1">Duluth1</strain>
        <tissue evidence="1">Whole animal</tissue>
    </source>
</reference>
<protein>
    <submittedName>
        <fullName evidence="1">Uncharacterized protein</fullName>
    </submittedName>
</protein>
<gene>
    <name evidence="1" type="ORF">DPMN_130581</name>
</gene>
<accession>A0A9D4H803</accession>
<dbReference type="Proteomes" id="UP000828390">
    <property type="component" value="Unassembled WGS sequence"/>
</dbReference>
<dbReference type="AlphaFoldDB" id="A0A9D4H803"/>
<reference evidence="1" key="2">
    <citation type="submission" date="2020-11" db="EMBL/GenBank/DDBJ databases">
        <authorList>
            <person name="McCartney M.A."/>
            <person name="Auch B."/>
            <person name="Kono T."/>
            <person name="Mallez S."/>
            <person name="Becker A."/>
            <person name="Gohl D.M."/>
            <person name="Silverstein K.A.T."/>
            <person name="Koren S."/>
            <person name="Bechman K.B."/>
            <person name="Herman A."/>
            <person name="Abrahante J.E."/>
            <person name="Garbe J."/>
        </authorList>
    </citation>
    <scope>NUCLEOTIDE SEQUENCE</scope>
    <source>
        <strain evidence="1">Duluth1</strain>
        <tissue evidence="1">Whole animal</tissue>
    </source>
</reference>
<keyword evidence="2" id="KW-1185">Reference proteome</keyword>
<organism evidence="1 2">
    <name type="scientific">Dreissena polymorpha</name>
    <name type="common">Zebra mussel</name>
    <name type="synonym">Mytilus polymorpha</name>
    <dbReference type="NCBI Taxonomy" id="45954"/>
    <lineage>
        <taxon>Eukaryota</taxon>
        <taxon>Metazoa</taxon>
        <taxon>Spiralia</taxon>
        <taxon>Lophotrochozoa</taxon>
        <taxon>Mollusca</taxon>
        <taxon>Bivalvia</taxon>
        <taxon>Autobranchia</taxon>
        <taxon>Heteroconchia</taxon>
        <taxon>Euheterodonta</taxon>
        <taxon>Imparidentia</taxon>
        <taxon>Neoheterodontei</taxon>
        <taxon>Myida</taxon>
        <taxon>Dreissenoidea</taxon>
        <taxon>Dreissenidae</taxon>
        <taxon>Dreissena</taxon>
    </lineage>
</organism>
<name>A0A9D4H803_DREPO</name>
<comment type="caution">
    <text evidence="1">The sequence shown here is derived from an EMBL/GenBank/DDBJ whole genome shotgun (WGS) entry which is preliminary data.</text>
</comment>
<evidence type="ECO:0000313" key="2">
    <source>
        <dbReference type="Proteomes" id="UP000828390"/>
    </source>
</evidence>
<sequence>MSIAAAALVGKLSAAAPFYDIAKAELCVGNTIIISSSSCTPRVTGAAIRTTRKITTKSALISLCQGNWIL</sequence>
<dbReference type="EMBL" id="JAIWYP010000005">
    <property type="protein sequence ID" value="KAH3828599.1"/>
    <property type="molecule type" value="Genomic_DNA"/>
</dbReference>
<evidence type="ECO:0000313" key="1">
    <source>
        <dbReference type="EMBL" id="KAH3828599.1"/>
    </source>
</evidence>
<proteinExistence type="predicted"/>